<feature type="transmembrane region" description="Helical" evidence="6">
    <location>
        <begin position="50"/>
        <end position="68"/>
    </location>
</feature>
<keyword evidence="2 6" id="KW-0812">Transmembrane</keyword>
<dbReference type="OrthoDB" id="18894at2759"/>
<accession>G3BCT8</accession>
<dbReference type="Pfam" id="PF03151">
    <property type="entry name" value="TPT"/>
    <property type="match status" value="1"/>
</dbReference>
<keyword evidence="3 6" id="KW-1133">Transmembrane helix</keyword>
<proteinExistence type="predicted"/>
<evidence type="ECO:0000256" key="4">
    <source>
        <dbReference type="ARBA" id="ARBA00023136"/>
    </source>
</evidence>
<dbReference type="InterPro" id="IPR050186">
    <property type="entry name" value="TPT_transporter"/>
</dbReference>
<dbReference type="GO" id="GO:0016020">
    <property type="term" value="C:membrane"/>
    <property type="evidence" value="ECO:0007669"/>
    <property type="project" value="UniProtKB-SubCell"/>
</dbReference>
<organism evidence="9">
    <name type="scientific">Candida tenuis (strain ATCC 10573 / BCRC 21748 / CBS 615 / JCM 9827 / NBRC 10315 / NRRL Y-1498 / VKM Y-70)</name>
    <name type="common">Yeast</name>
    <name type="synonym">Yamadazyma tenuis</name>
    <dbReference type="NCBI Taxonomy" id="590646"/>
    <lineage>
        <taxon>Eukaryota</taxon>
        <taxon>Fungi</taxon>
        <taxon>Dikarya</taxon>
        <taxon>Ascomycota</taxon>
        <taxon>Saccharomycotina</taxon>
        <taxon>Pichiomycetes</taxon>
        <taxon>Debaryomycetaceae</taxon>
        <taxon>Yamadazyma</taxon>
    </lineage>
</organism>
<feature type="transmembrane region" description="Helical" evidence="6">
    <location>
        <begin position="80"/>
        <end position="103"/>
    </location>
</feature>
<evidence type="ECO:0000313" key="8">
    <source>
        <dbReference type="EMBL" id="EGV60207.1"/>
    </source>
</evidence>
<feature type="region of interest" description="Disordered" evidence="5">
    <location>
        <begin position="1"/>
        <end position="24"/>
    </location>
</feature>
<dbReference type="HOGENOM" id="CLU_022332_1_1_1"/>
<evidence type="ECO:0000313" key="9">
    <source>
        <dbReference type="Proteomes" id="UP000000707"/>
    </source>
</evidence>
<dbReference type="AlphaFoldDB" id="G3BCT8"/>
<evidence type="ECO:0000259" key="7">
    <source>
        <dbReference type="Pfam" id="PF03151"/>
    </source>
</evidence>
<feature type="transmembrane region" description="Helical" evidence="6">
    <location>
        <begin position="187"/>
        <end position="204"/>
    </location>
</feature>
<feature type="compositionally biased region" description="Polar residues" evidence="5">
    <location>
        <begin position="1"/>
        <end position="12"/>
    </location>
</feature>
<feature type="transmembrane region" description="Helical" evidence="6">
    <location>
        <begin position="224"/>
        <end position="243"/>
    </location>
</feature>
<dbReference type="InterPro" id="IPR004853">
    <property type="entry name" value="Sugar_P_trans_dom"/>
</dbReference>
<evidence type="ECO:0000256" key="5">
    <source>
        <dbReference type="SAM" id="MobiDB-lite"/>
    </source>
</evidence>
<dbReference type="Proteomes" id="UP000000707">
    <property type="component" value="Unassembled WGS sequence"/>
</dbReference>
<feature type="transmembrane region" description="Helical" evidence="6">
    <location>
        <begin position="322"/>
        <end position="343"/>
    </location>
</feature>
<dbReference type="PANTHER" id="PTHR11132">
    <property type="entry name" value="SOLUTE CARRIER FAMILY 35"/>
    <property type="match status" value="1"/>
</dbReference>
<sequence length="386" mass="43404">MNITNEGHSGNASVLRAPSDDDNESVGFLASNSGHRRLPKHLHNKNTSQTIVYILGWYIFSLSISIYNKWMFGPGLNFRFPIIITSFHQFCLFLLSCLVLYVNPSLRPKLQSSETLSHSPFSRLFSIPALLYLKQIVPCSLASAGDIGISNLSIMFVSLSLYTMLKTSSLMFVLLFGLLFRLEKFHWRLLAIVSVMTCSVVLMVKRPNNVGQNDEENSPTGIILVLLASIMSGLRWSFTQLLLRNNPHTPNSIVTIFYLSPSMCLVLLVIGLVVEGWSNFLASEIWELKGVLTTIGLLVVPGILAFMMTLCEFKLLQVSQVITLSVAGIFKELMTICLSSIIFGDRLSVVNVVGLVITFLDILWYNWFRYSQNKYAPLKEIEMRKL</sequence>
<reference evidence="8 9" key="1">
    <citation type="journal article" date="2011" name="Proc. Natl. Acad. Sci. U.S.A.">
        <title>Comparative genomics of xylose-fermenting fungi for enhanced biofuel production.</title>
        <authorList>
            <person name="Wohlbach D.J."/>
            <person name="Kuo A."/>
            <person name="Sato T.K."/>
            <person name="Potts K.M."/>
            <person name="Salamov A.A."/>
            <person name="LaButti K.M."/>
            <person name="Sun H."/>
            <person name="Clum A."/>
            <person name="Pangilinan J.L."/>
            <person name="Lindquist E.A."/>
            <person name="Lucas S."/>
            <person name="Lapidus A."/>
            <person name="Jin M."/>
            <person name="Gunawan C."/>
            <person name="Balan V."/>
            <person name="Dale B.E."/>
            <person name="Jeffries T.W."/>
            <person name="Zinkel R."/>
            <person name="Barry K.W."/>
            <person name="Grigoriev I.V."/>
            <person name="Gasch A.P."/>
        </authorList>
    </citation>
    <scope>NUCLEOTIDE SEQUENCE [LARGE SCALE GENOMIC DNA]</scope>
    <source>
        <strain evidence="9">ATCC 10573 / BCRC 21748 / CBS 615 / JCM 9827 / NBRC 10315 / NRRL Y-1498 / VKM Y-70</strain>
    </source>
</reference>
<evidence type="ECO:0000256" key="3">
    <source>
        <dbReference type="ARBA" id="ARBA00022989"/>
    </source>
</evidence>
<protein>
    <submittedName>
        <fullName evidence="8">TPT-domain-containing protein</fullName>
    </submittedName>
</protein>
<feature type="transmembrane region" description="Helical" evidence="6">
    <location>
        <begin position="156"/>
        <end position="180"/>
    </location>
</feature>
<feature type="domain" description="Sugar phosphate transporter" evidence="7">
    <location>
        <begin position="50"/>
        <end position="366"/>
    </location>
</feature>
<comment type="subcellular location">
    <subcellularLocation>
        <location evidence="1">Membrane</location>
        <topology evidence="1">Multi-pass membrane protein</topology>
    </subcellularLocation>
</comment>
<evidence type="ECO:0000256" key="1">
    <source>
        <dbReference type="ARBA" id="ARBA00004141"/>
    </source>
</evidence>
<dbReference type="eggNOG" id="KOG1443">
    <property type="taxonomic scope" value="Eukaryota"/>
</dbReference>
<gene>
    <name evidence="8" type="ORF">CANTEDRAFT_127208</name>
</gene>
<keyword evidence="9" id="KW-1185">Reference proteome</keyword>
<evidence type="ECO:0000256" key="2">
    <source>
        <dbReference type="ARBA" id="ARBA00022692"/>
    </source>
</evidence>
<evidence type="ECO:0000256" key="6">
    <source>
        <dbReference type="SAM" id="Phobius"/>
    </source>
</evidence>
<feature type="transmembrane region" description="Helical" evidence="6">
    <location>
        <begin position="349"/>
        <end position="368"/>
    </location>
</feature>
<dbReference type="STRING" id="590646.G3BCT8"/>
<dbReference type="EMBL" id="GL996528">
    <property type="protein sequence ID" value="EGV60207.1"/>
    <property type="molecule type" value="Genomic_DNA"/>
</dbReference>
<feature type="transmembrane region" description="Helical" evidence="6">
    <location>
        <begin position="255"/>
        <end position="278"/>
    </location>
</feature>
<keyword evidence="4 6" id="KW-0472">Membrane</keyword>
<feature type="transmembrane region" description="Helical" evidence="6">
    <location>
        <begin position="290"/>
        <end position="310"/>
    </location>
</feature>
<name>G3BCT8_CANTC</name>